<accession>A0AAD5V848</accession>
<name>A0AAD5V848_9APHY</name>
<keyword evidence="3" id="KW-1185">Reference proteome</keyword>
<evidence type="ECO:0000313" key="2">
    <source>
        <dbReference type="EMBL" id="KAJ3484590.1"/>
    </source>
</evidence>
<organism evidence="2 3">
    <name type="scientific">Meripilus lineatus</name>
    <dbReference type="NCBI Taxonomy" id="2056292"/>
    <lineage>
        <taxon>Eukaryota</taxon>
        <taxon>Fungi</taxon>
        <taxon>Dikarya</taxon>
        <taxon>Basidiomycota</taxon>
        <taxon>Agaricomycotina</taxon>
        <taxon>Agaricomycetes</taxon>
        <taxon>Polyporales</taxon>
        <taxon>Meripilaceae</taxon>
        <taxon>Meripilus</taxon>
    </lineage>
</organism>
<evidence type="ECO:0000256" key="1">
    <source>
        <dbReference type="SAM" id="MobiDB-lite"/>
    </source>
</evidence>
<evidence type="ECO:0008006" key="4">
    <source>
        <dbReference type="Google" id="ProtNLM"/>
    </source>
</evidence>
<sequence length="532" mass="60565">MSTTLPAPTYSGTLEERLNKLRGLLEYLPPDLPRPEKPEDSRYFVGSLDLFRRPQELRAAIEKTFNFDSQPIRLEERGAGILDILRQTQKCYDFWDCSKFVDFLIASVYKTCDASHGPAPPWERVLPKRPRGRPYRASAPTKATDSSDASPAKRAAPEPGSSPKEKPTGTQAKKRKLDKEEARPPKNSAHRASTPARVNGKPSEPESPEENRLPSEDQDRYQYENRTPSKRFWDPNGTVVIQVDTTLYRLNAKRLSSNSGYFHNNISEEATPDQDTLDGCPVYLVEQVTTKDFESLLSMFEDATQIVLEPQPVPVLASIFRAANTLKFNKFRLWSLRELEGRLSNDVTSITQEPLEGSVEALNLALDLDITSIIKRARYELARISSPEWFSLADLTVGDNKRDDTQSQVPLRDILVLSIAREALVAKWMSVATTAPVDFASLEVQKGQKVCCPRTAERVVGWNKLVHDSGVYQEWMYDPIYGLQVLSELPWGELKYCKECIRKRKDIWQYQKKEMWEDFEAILGPQNQFIIC</sequence>
<proteinExistence type="predicted"/>
<dbReference type="EMBL" id="JANAWD010000183">
    <property type="protein sequence ID" value="KAJ3484590.1"/>
    <property type="molecule type" value="Genomic_DNA"/>
</dbReference>
<dbReference type="AlphaFoldDB" id="A0AAD5V848"/>
<gene>
    <name evidence="2" type="ORF">NLI96_g5530</name>
</gene>
<dbReference type="Proteomes" id="UP001212997">
    <property type="component" value="Unassembled WGS sequence"/>
</dbReference>
<comment type="caution">
    <text evidence="2">The sequence shown here is derived from an EMBL/GenBank/DDBJ whole genome shotgun (WGS) entry which is preliminary data.</text>
</comment>
<reference evidence="2" key="1">
    <citation type="submission" date="2022-07" db="EMBL/GenBank/DDBJ databases">
        <title>Genome Sequence of Physisporinus lineatus.</title>
        <authorList>
            <person name="Buettner E."/>
        </authorList>
    </citation>
    <scope>NUCLEOTIDE SEQUENCE</scope>
    <source>
        <strain evidence="2">VT162</strain>
    </source>
</reference>
<feature type="compositionally biased region" description="Basic and acidic residues" evidence="1">
    <location>
        <begin position="209"/>
        <end position="220"/>
    </location>
</feature>
<feature type="region of interest" description="Disordered" evidence="1">
    <location>
        <begin position="114"/>
        <end position="220"/>
    </location>
</feature>
<protein>
    <recommendedName>
        <fullName evidence="4">BTB domain-containing protein</fullName>
    </recommendedName>
</protein>
<evidence type="ECO:0000313" key="3">
    <source>
        <dbReference type="Proteomes" id="UP001212997"/>
    </source>
</evidence>